<evidence type="ECO:0000256" key="3">
    <source>
        <dbReference type="ARBA" id="ARBA00022448"/>
    </source>
</evidence>
<comment type="subcellular location">
    <subcellularLocation>
        <location evidence="1">Membrane</location>
        <topology evidence="1">Multi-pass membrane protein</topology>
    </subcellularLocation>
</comment>
<keyword evidence="3" id="KW-0813">Transport</keyword>
<dbReference type="GO" id="GO:0022857">
    <property type="term" value="F:transmembrane transporter activity"/>
    <property type="evidence" value="ECO:0007669"/>
    <property type="project" value="InterPro"/>
</dbReference>
<comment type="caution">
    <text evidence="10">The sequence shown here is derived from an EMBL/GenBank/DDBJ whole genome shotgun (WGS) entry which is preliminary data.</text>
</comment>
<name>A0AA38VEL9_9PEZI</name>
<keyword evidence="4 8" id="KW-0812">Transmembrane</keyword>
<evidence type="ECO:0000256" key="4">
    <source>
        <dbReference type="ARBA" id="ARBA00022692"/>
    </source>
</evidence>
<keyword evidence="5 8" id="KW-1133">Transmembrane helix</keyword>
<feature type="transmembrane region" description="Helical" evidence="8">
    <location>
        <begin position="417"/>
        <end position="436"/>
    </location>
</feature>
<organism evidence="10 11">
    <name type="scientific">Pleurostoma richardsiae</name>
    <dbReference type="NCBI Taxonomy" id="41990"/>
    <lineage>
        <taxon>Eukaryota</taxon>
        <taxon>Fungi</taxon>
        <taxon>Dikarya</taxon>
        <taxon>Ascomycota</taxon>
        <taxon>Pezizomycotina</taxon>
        <taxon>Sordariomycetes</taxon>
        <taxon>Sordariomycetidae</taxon>
        <taxon>Calosphaeriales</taxon>
        <taxon>Pleurostomataceae</taxon>
        <taxon>Pleurostoma</taxon>
    </lineage>
</organism>
<dbReference type="InterPro" id="IPR020846">
    <property type="entry name" value="MFS_dom"/>
</dbReference>
<feature type="transmembrane region" description="Helical" evidence="8">
    <location>
        <begin position="448"/>
        <end position="471"/>
    </location>
</feature>
<evidence type="ECO:0000256" key="6">
    <source>
        <dbReference type="ARBA" id="ARBA00023136"/>
    </source>
</evidence>
<dbReference type="EMBL" id="JANBVO010000016">
    <property type="protein sequence ID" value="KAJ9144540.1"/>
    <property type="molecule type" value="Genomic_DNA"/>
</dbReference>
<sequence>MEGPASGKEQGTEQTSSREGSVVPIPVEDVEQQIQTPPRHPREGWPRWRWPAVISVFSLASVLLGYDVSNIANIQASIYEDFGHVELLPWVAVGYTAVNVAAVPLVRRLLVVGSIRWQIASYCVLMAVGAAVSGSAKSMSTIIAGRVITGLGGAGLYQNALVTNVLLTTPSELPRVQGIMGITWALGLVLGPLIGGAFAENHHTTWRWAIYINLPVLAPIIALTIISIPSIHVAPGLPVTTALLSIDWLGFLLHSAGFILICSALIYSGPTWAWSSSSSIIAWVFVGVIYAAYALQQGLCLLTTRDRRIFPADLFRRRTVALINVATSMGAAAYGVTLYYTPIFFAFTRGFSPVGAAVRLLPYICTFVAFVVLTAGLVPVVRRAPPFYVAGGALIAVGAGLQTRLEPSTREGAVMGHDALIGAGVGCLWQTGVGVMTPTIPPARRMDAVGLFIVMQLGGVALMLSVAGAVFENVGYTFLRDAIGGFGYSEQDIRQALAGVDSKIWTDGSSEVVMLAVGAVTRVIARLHYLVLAAGLLTVACGCAMSWEKIDFGRPSKKPAAAAPAQTESETDRETDREKGSS</sequence>
<evidence type="ECO:0000256" key="7">
    <source>
        <dbReference type="SAM" id="MobiDB-lite"/>
    </source>
</evidence>
<reference evidence="10" key="1">
    <citation type="submission" date="2022-07" db="EMBL/GenBank/DDBJ databases">
        <title>Fungi with potential for degradation of polypropylene.</title>
        <authorList>
            <person name="Gostincar C."/>
        </authorList>
    </citation>
    <scope>NUCLEOTIDE SEQUENCE</scope>
    <source>
        <strain evidence="10">EXF-13308</strain>
    </source>
</reference>
<feature type="transmembrane region" description="Helical" evidence="8">
    <location>
        <begin position="210"/>
        <end position="234"/>
    </location>
</feature>
<keyword evidence="6 8" id="KW-0472">Membrane</keyword>
<feature type="transmembrane region" description="Helical" evidence="8">
    <location>
        <begin position="119"/>
        <end position="136"/>
    </location>
</feature>
<accession>A0AA38VEL9</accession>
<feature type="transmembrane region" description="Helical" evidence="8">
    <location>
        <begin position="246"/>
        <end position="268"/>
    </location>
</feature>
<feature type="transmembrane region" description="Helical" evidence="8">
    <location>
        <begin position="48"/>
        <end position="67"/>
    </location>
</feature>
<dbReference type="SUPFAM" id="SSF103473">
    <property type="entry name" value="MFS general substrate transporter"/>
    <property type="match status" value="1"/>
</dbReference>
<proteinExistence type="inferred from homology"/>
<feature type="transmembrane region" description="Helical" evidence="8">
    <location>
        <begin position="142"/>
        <end position="167"/>
    </location>
</feature>
<dbReference type="Pfam" id="PF07690">
    <property type="entry name" value="MFS_1"/>
    <property type="match status" value="1"/>
</dbReference>
<dbReference type="PANTHER" id="PTHR23501">
    <property type="entry name" value="MAJOR FACILITATOR SUPERFAMILY"/>
    <property type="match status" value="1"/>
</dbReference>
<feature type="region of interest" description="Disordered" evidence="7">
    <location>
        <begin position="1"/>
        <end position="26"/>
    </location>
</feature>
<evidence type="ECO:0000256" key="1">
    <source>
        <dbReference type="ARBA" id="ARBA00004141"/>
    </source>
</evidence>
<feature type="transmembrane region" description="Helical" evidence="8">
    <location>
        <begin position="387"/>
        <end position="405"/>
    </location>
</feature>
<evidence type="ECO:0000259" key="9">
    <source>
        <dbReference type="PROSITE" id="PS50850"/>
    </source>
</evidence>
<evidence type="ECO:0000313" key="11">
    <source>
        <dbReference type="Proteomes" id="UP001174694"/>
    </source>
</evidence>
<dbReference type="Proteomes" id="UP001174694">
    <property type="component" value="Unassembled WGS sequence"/>
</dbReference>
<evidence type="ECO:0000313" key="10">
    <source>
        <dbReference type="EMBL" id="KAJ9144540.1"/>
    </source>
</evidence>
<feature type="domain" description="Major facilitator superfamily (MFS) profile" evidence="9">
    <location>
        <begin position="53"/>
        <end position="536"/>
    </location>
</feature>
<dbReference type="InterPro" id="IPR011701">
    <property type="entry name" value="MFS"/>
</dbReference>
<feature type="transmembrane region" description="Helical" evidence="8">
    <location>
        <begin position="322"/>
        <end position="340"/>
    </location>
</feature>
<feature type="transmembrane region" description="Helical" evidence="8">
    <location>
        <begin position="360"/>
        <end position="380"/>
    </location>
</feature>
<feature type="compositionally biased region" description="Low complexity" evidence="7">
    <location>
        <begin position="558"/>
        <end position="568"/>
    </location>
</feature>
<comment type="similarity">
    <text evidence="2">Belongs to the major facilitator superfamily. TCR/Tet family.</text>
</comment>
<feature type="region of interest" description="Disordered" evidence="7">
    <location>
        <begin position="554"/>
        <end position="582"/>
    </location>
</feature>
<dbReference type="Gene3D" id="1.20.1250.20">
    <property type="entry name" value="MFS general substrate transporter like domains"/>
    <property type="match status" value="1"/>
</dbReference>
<dbReference type="GO" id="GO:0005886">
    <property type="term" value="C:plasma membrane"/>
    <property type="evidence" value="ECO:0007669"/>
    <property type="project" value="TreeGrafter"/>
</dbReference>
<protein>
    <submittedName>
        <fullName evidence="10">Major facilitator superfamily transporter</fullName>
    </submittedName>
</protein>
<evidence type="ECO:0000256" key="8">
    <source>
        <dbReference type="SAM" id="Phobius"/>
    </source>
</evidence>
<evidence type="ECO:0000256" key="2">
    <source>
        <dbReference type="ARBA" id="ARBA00007520"/>
    </source>
</evidence>
<feature type="transmembrane region" description="Helical" evidence="8">
    <location>
        <begin position="179"/>
        <end position="198"/>
    </location>
</feature>
<dbReference type="InterPro" id="IPR036259">
    <property type="entry name" value="MFS_trans_sf"/>
</dbReference>
<gene>
    <name evidence="10" type="ORF">NKR23_g5949</name>
</gene>
<feature type="compositionally biased region" description="Basic and acidic residues" evidence="7">
    <location>
        <begin position="570"/>
        <end position="582"/>
    </location>
</feature>
<dbReference type="AlphaFoldDB" id="A0AA38VEL9"/>
<feature type="transmembrane region" description="Helical" evidence="8">
    <location>
        <begin position="527"/>
        <end position="547"/>
    </location>
</feature>
<keyword evidence="11" id="KW-1185">Reference proteome</keyword>
<feature type="transmembrane region" description="Helical" evidence="8">
    <location>
        <begin position="280"/>
        <end position="302"/>
    </location>
</feature>
<dbReference type="PANTHER" id="PTHR23501:SF12">
    <property type="entry name" value="MAJOR FACILITATOR SUPERFAMILY (MFS) PROFILE DOMAIN-CONTAINING PROTEIN-RELATED"/>
    <property type="match status" value="1"/>
</dbReference>
<feature type="transmembrane region" description="Helical" evidence="8">
    <location>
        <begin position="87"/>
        <end position="107"/>
    </location>
</feature>
<dbReference type="PROSITE" id="PS50850">
    <property type="entry name" value="MFS"/>
    <property type="match status" value="1"/>
</dbReference>
<evidence type="ECO:0000256" key="5">
    <source>
        <dbReference type="ARBA" id="ARBA00022989"/>
    </source>
</evidence>